<evidence type="ECO:0000313" key="1">
    <source>
        <dbReference type="EMBL" id="ALA57881.1"/>
    </source>
</evidence>
<name>A0A0K2GA85_NITMO</name>
<keyword evidence="2" id="KW-1185">Reference proteome</keyword>
<dbReference type="AlphaFoldDB" id="A0A0K2GA85"/>
<dbReference type="RefSeq" id="WP_083447821.1">
    <property type="nucleotide sequence ID" value="NZ_CP011801.1"/>
</dbReference>
<dbReference type="KEGG" id="nmv:NITMOv2_1454"/>
<proteinExistence type="predicted"/>
<dbReference type="InterPro" id="IPR007463">
    <property type="entry name" value="DUF507"/>
</dbReference>
<sequence>MRLSKERVKHLAESVAARLQQDGHIEVTGDRKALVDAVNHAVTDELSVEDRLNAEVRQLLKAYGQQIEQGQVDYQKMFTMIKQKLVRERGIIL</sequence>
<reference evidence="1 2" key="1">
    <citation type="journal article" date="2015" name="Proc. Natl. Acad. Sci. U.S.A.">
        <title>Expanded metabolic versatility of ubiquitous nitrite-oxidizing bacteria from the genus Nitrospira.</title>
        <authorList>
            <person name="Koch H."/>
            <person name="Lucker S."/>
            <person name="Albertsen M."/>
            <person name="Kitzinger K."/>
            <person name="Herbold C."/>
            <person name="Spieck E."/>
            <person name="Nielsen P.H."/>
            <person name="Wagner M."/>
            <person name="Daims H."/>
        </authorList>
    </citation>
    <scope>NUCLEOTIDE SEQUENCE [LARGE SCALE GENOMIC DNA]</scope>
    <source>
        <strain evidence="1 2">NSP M-1</strain>
    </source>
</reference>
<dbReference type="Proteomes" id="UP000069205">
    <property type="component" value="Chromosome"/>
</dbReference>
<gene>
    <name evidence="1" type="ORF">NITMOv2_1454</name>
</gene>
<evidence type="ECO:0000313" key="2">
    <source>
        <dbReference type="Proteomes" id="UP000069205"/>
    </source>
</evidence>
<dbReference type="EMBL" id="CP011801">
    <property type="protein sequence ID" value="ALA57881.1"/>
    <property type="molecule type" value="Genomic_DNA"/>
</dbReference>
<evidence type="ECO:0008006" key="3">
    <source>
        <dbReference type="Google" id="ProtNLM"/>
    </source>
</evidence>
<dbReference type="STRING" id="42253.NITMOv2_1454"/>
<dbReference type="PATRIC" id="fig|42253.5.peg.1424"/>
<protein>
    <recommendedName>
        <fullName evidence="3">DUF507 domain-containing protein</fullName>
    </recommendedName>
</protein>
<organism evidence="1 2">
    <name type="scientific">Nitrospira moscoviensis</name>
    <dbReference type="NCBI Taxonomy" id="42253"/>
    <lineage>
        <taxon>Bacteria</taxon>
        <taxon>Pseudomonadati</taxon>
        <taxon>Nitrospirota</taxon>
        <taxon>Nitrospiria</taxon>
        <taxon>Nitrospirales</taxon>
        <taxon>Nitrospiraceae</taxon>
        <taxon>Nitrospira</taxon>
    </lineage>
</organism>
<accession>A0A0K2GA85</accession>
<dbReference type="Pfam" id="PF04368">
    <property type="entry name" value="DUF507"/>
    <property type="match status" value="1"/>
</dbReference>
<dbReference type="OrthoDB" id="163245at2"/>